<accession>A0A9N9VVC4</accession>
<feature type="compositionally biased region" description="Polar residues" evidence="1">
    <location>
        <begin position="153"/>
        <end position="171"/>
    </location>
</feature>
<keyword evidence="2" id="KW-0732">Signal</keyword>
<dbReference type="AlphaFoldDB" id="A0A9N9VVC4"/>
<dbReference type="OrthoDB" id="5141213at2759"/>
<dbReference type="EMBL" id="CABFNQ020000743">
    <property type="protein sequence ID" value="CAH0031632.1"/>
    <property type="molecule type" value="Genomic_DNA"/>
</dbReference>
<sequence>MFSRQVLLIGLLACARAIAQEITTTSIASVFLPNADQFASGVMGSIVSADVNKTAVVLGCPPHSDTDFCQYMYSDTVTYGPTTFSYDAPLSTTSYNRACSLDPEADIAYCTEERISGSPGEAQSTRYTVTTSNFGDLRTNVTVTAGFEKLEPSPTTSHQTPTNLRTTGGDD</sequence>
<feature type="region of interest" description="Disordered" evidence="1">
    <location>
        <begin position="147"/>
        <end position="171"/>
    </location>
</feature>
<evidence type="ECO:0000256" key="2">
    <source>
        <dbReference type="SAM" id="SignalP"/>
    </source>
</evidence>
<reference evidence="3" key="1">
    <citation type="submission" date="2021-10" db="EMBL/GenBank/DDBJ databases">
        <authorList>
            <person name="Piombo E."/>
        </authorList>
    </citation>
    <scope>NUCLEOTIDE SEQUENCE</scope>
</reference>
<feature type="signal peptide" evidence="2">
    <location>
        <begin position="1"/>
        <end position="19"/>
    </location>
</feature>
<evidence type="ECO:0000313" key="4">
    <source>
        <dbReference type="Proteomes" id="UP000696573"/>
    </source>
</evidence>
<feature type="chain" id="PRO_5040148762" evidence="2">
    <location>
        <begin position="20"/>
        <end position="171"/>
    </location>
</feature>
<keyword evidence="4" id="KW-1185">Reference proteome</keyword>
<name>A0A9N9VVC4_9HYPO</name>
<proteinExistence type="predicted"/>
<organism evidence="3 4">
    <name type="scientific">Clonostachys rhizophaga</name>
    <dbReference type="NCBI Taxonomy" id="160324"/>
    <lineage>
        <taxon>Eukaryota</taxon>
        <taxon>Fungi</taxon>
        <taxon>Dikarya</taxon>
        <taxon>Ascomycota</taxon>
        <taxon>Pezizomycotina</taxon>
        <taxon>Sordariomycetes</taxon>
        <taxon>Hypocreomycetidae</taxon>
        <taxon>Hypocreales</taxon>
        <taxon>Bionectriaceae</taxon>
        <taxon>Clonostachys</taxon>
    </lineage>
</organism>
<comment type="caution">
    <text evidence="3">The sequence shown here is derived from an EMBL/GenBank/DDBJ whole genome shotgun (WGS) entry which is preliminary data.</text>
</comment>
<evidence type="ECO:0000256" key="1">
    <source>
        <dbReference type="SAM" id="MobiDB-lite"/>
    </source>
</evidence>
<dbReference type="Proteomes" id="UP000696573">
    <property type="component" value="Unassembled WGS sequence"/>
</dbReference>
<protein>
    <submittedName>
        <fullName evidence="3">Uncharacterized protein</fullName>
    </submittedName>
</protein>
<gene>
    <name evidence="3" type="ORF">CRHIZ90672A_00014413</name>
</gene>
<evidence type="ECO:0000313" key="3">
    <source>
        <dbReference type="EMBL" id="CAH0031632.1"/>
    </source>
</evidence>